<evidence type="ECO:0000259" key="14">
    <source>
        <dbReference type="PROSITE" id="PS50059"/>
    </source>
</evidence>
<feature type="chain" id="PRO_5012426216" description="peptidylprolyl isomerase" evidence="13">
    <location>
        <begin position="19"/>
        <end position="465"/>
    </location>
</feature>
<feature type="region of interest" description="Disordered" evidence="11">
    <location>
        <begin position="289"/>
        <end position="397"/>
    </location>
</feature>
<feature type="domain" description="PPIase FKBP-type" evidence="14">
    <location>
        <begin position="88"/>
        <end position="177"/>
    </location>
</feature>
<sequence>MTILYLLLCLTCPIFIEASIENADISAGTGRRKVEDSIPVIEIRGEGKPMSSAQIRHLEEINNGGKPLDIKVDKTWIPPNCPNSAKRKDFVTFHYKVFTEDGKKVYQTYQEGPVTIQLGVGMIIPGLDKGLKSMCDEELRKIQVPFRLSRKSKSRVWKNIPNDEHWLTFNIEMVKVEPYSHERQFAFLDLNNDTRLDETEIINWLTKMRKDFGKSWKNEDIDDVLAAKYYIKYFDVSGDGIISKAEFIQIMERDEEFMKERSEQAKREKGRKRDPGVAWILDFNNDGIVSYQDDDDKSPEEQNNSQNNQNNAATQKTTPNTPRASDSPVAQNSSPDTDKTQEQKKSEDKTSEENKSDENKTDKKTDPQENNNNSQQSSTTTGPKPGEESKEDKSGESNEVIARAPSLGAGGFFIGFSIGILLIAALYAGYIIWQRKRGTGVTGYRPVAPNIEHAIAIESDSGTDH</sequence>
<feature type="domain" description="EF-hand" evidence="15">
    <location>
        <begin position="222"/>
        <end position="257"/>
    </location>
</feature>
<feature type="compositionally biased region" description="Low complexity" evidence="11">
    <location>
        <begin position="368"/>
        <end position="384"/>
    </location>
</feature>
<keyword evidence="6" id="KW-0106">Calcium</keyword>
<dbReference type="GO" id="GO:0003755">
    <property type="term" value="F:peptidyl-prolyl cis-trans isomerase activity"/>
    <property type="evidence" value="ECO:0007669"/>
    <property type="project" value="UniProtKB-KW"/>
</dbReference>
<name>A0A2A2K177_9BILA</name>
<feature type="compositionally biased region" description="Basic and acidic residues" evidence="11">
    <location>
        <begin position="336"/>
        <end position="367"/>
    </location>
</feature>
<dbReference type="PROSITE" id="PS50222">
    <property type="entry name" value="EF_HAND_2"/>
    <property type="match status" value="1"/>
</dbReference>
<evidence type="ECO:0000256" key="9">
    <source>
        <dbReference type="ARBA" id="ARBA00023235"/>
    </source>
</evidence>
<dbReference type="PANTHER" id="PTHR46222:SF3">
    <property type="entry name" value="PEPTIDYLPROLYL ISOMERASE"/>
    <property type="match status" value="1"/>
</dbReference>
<evidence type="ECO:0000256" key="5">
    <source>
        <dbReference type="ARBA" id="ARBA00022824"/>
    </source>
</evidence>
<dbReference type="PROSITE" id="PS00018">
    <property type="entry name" value="EF_HAND_1"/>
    <property type="match status" value="1"/>
</dbReference>
<evidence type="ECO:0000256" key="10">
    <source>
        <dbReference type="PROSITE-ProRule" id="PRU00277"/>
    </source>
</evidence>
<evidence type="ECO:0000256" key="6">
    <source>
        <dbReference type="ARBA" id="ARBA00022837"/>
    </source>
</evidence>
<dbReference type="InterPro" id="IPR002048">
    <property type="entry name" value="EF_hand_dom"/>
</dbReference>
<dbReference type="SUPFAM" id="SSF54534">
    <property type="entry name" value="FKBP-like"/>
    <property type="match status" value="1"/>
</dbReference>
<feature type="compositionally biased region" description="Polar residues" evidence="11">
    <location>
        <begin position="322"/>
        <end position="335"/>
    </location>
</feature>
<feature type="compositionally biased region" description="Basic and acidic residues" evidence="11">
    <location>
        <begin position="385"/>
        <end position="396"/>
    </location>
</feature>
<dbReference type="InterPro" id="IPR046357">
    <property type="entry name" value="PPIase_dom_sf"/>
</dbReference>
<dbReference type="Pfam" id="PF00254">
    <property type="entry name" value="FKBP_C"/>
    <property type="match status" value="1"/>
</dbReference>
<dbReference type="OrthoDB" id="1902587at2759"/>
<dbReference type="SUPFAM" id="SSF47473">
    <property type="entry name" value="EF-hand"/>
    <property type="match status" value="1"/>
</dbReference>
<keyword evidence="8" id="KW-0325">Glycoprotein</keyword>
<dbReference type="GO" id="GO:0005509">
    <property type="term" value="F:calcium ion binding"/>
    <property type="evidence" value="ECO:0007669"/>
    <property type="project" value="InterPro"/>
</dbReference>
<dbReference type="InterPro" id="IPR052273">
    <property type="entry name" value="PPIase_FKBP"/>
</dbReference>
<evidence type="ECO:0000256" key="7">
    <source>
        <dbReference type="ARBA" id="ARBA00023110"/>
    </source>
</evidence>
<evidence type="ECO:0000313" key="16">
    <source>
        <dbReference type="EMBL" id="PAV67717.1"/>
    </source>
</evidence>
<dbReference type="Gene3D" id="3.10.50.40">
    <property type="match status" value="1"/>
</dbReference>
<proteinExistence type="predicted"/>
<dbReference type="EC" id="5.2.1.8" evidence="2 10"/>
<dbReference type="EMBL" id="LIAE01009884">
    <property type="protein sequence ID" value="PAV67717.1"/>
    <property type="molecule type" value="Genomic_DNA"/>
</dbReference>
<dbReference type="Proteomes" id="UP000218231">
    <property type="component" value="Unassembled WGS sequence"/>
</dbReference>
<evidence type="ECO:0000256" key="11">
    <source>
        <dbReference type="SAM" id="MobiDB-lite"/>
    </source>
</evidence>
<dbReference type="Gene3D" id="1.10.238.10">
    <property type="entry name" value="EF-hand"/>
    <property type="match status" value="1"/>
</dbReference>
<feature type="compositionally biased region" description="Low complexity" evidence="11">
    <location>
        <begin position="301"/>
        <end position="321"/>
    </location>
</feature>
<protein>
    <recommendedName>
        <fullName evidence="2 10">peptidylprolyl isomerase</fullName>
        <ecNumber evidence="2 10">5.2.1.8</ecNumber>
    </recommendedName>
</protein>
<keyword evidence="12" id="KW-1133">Transmembrane helix</keyword>
<feature type="signal peptide" evidence="13">
    <location>
        <begin position="1"/>
        <end position="18"/>
    </location>
</feature>
<comment type="catalytic activity">
    <reaction evidence="1 10">
        <text>[protein]-peptidylproline (omega=180) = [protein]-peptidylproline (omega=0)</text>
        <dbReference type="Rhea" id="RHEA:16237"/>
        <dbReference type="Rhea" id="RHEA-COMP:10747"/>
        <dbReference type="Rhea" id="RHEA-COMP:10748"/>
        <dbReference type="ChEBI" id="CHEBI:83833"/>
        <dbReference type="ChEBI" id="CHEBI:83834"/>
        <dbReference type="EC" id="5.2.1.8"/>
    </reaction>
</comment>
<comment type="caution">
    <text evidence="16">The sequence shown here is derived from an EMBL/GenBank/DDBJ whole genome shotgun (WGS) entry which is preliminary data.</text>
</comment>
<reference evidence="16 17" key="1">
    <citation type="journal article" date="2017" name="Curr. Biol.">
        <title>Genome architecture and evolution of a unichromosomal asexual nematode.</title>
        <authorList>
            <person name="Fradin H."/>
            <person name="Zegar C."/>
            <person name="Gutwein M."/>
            <person name="Lucas J."/>
            <person name="Kovtun M."/>
            <person name="Corcoran D."/>
            <person name="Baugh L.R."/>
            <person name="Kiontke K."/>
            <person name="Gunsalus K."/>
            <person name="Fitch D.H."/>
            <person name="Piano F."/>
        </authorList>
    </citation>
    <scope>NUCLEOTIDE SEQUENCE [LARGE SCALE GENOMIC DNA]</scope>
    <source>
        <strain evidence="16">PF1309</strain>
    </source>
</reference>
<evidence type="ECO:0000313" key="17">
    <source>
        <dbReference type="Proteomes" id="UP000218231"/>
    </source>
</evidence>
<dbReference type="GO" id="GO:0005783">
    <property type="term" value="C:endoplasmic reticulum"/>
    <property type="evidence" value="ECO:0007669"/>
    <property type="project" value="UniProtKB-ARBA"/>
</dbReference>
<keyword evidence="9 10" id="KW-0413">Isomerase</keyword>
<evidence type="ECO:0000256" key="12">
    <source>
        <dbReference type="SAM" id="Phobius"/>
    </source>
</evidence>
<accession>A0A2A2K177</accession>
<evidence type="ECO:0000256" key="4">
    <source>
        <dbReference type="ARBA" id="ARBA00022737"/>
    </source>
</evidence>
<evidence type="ECO:0000259" key="15">
    <source>
        <dbReference type="PROSITE" id="PS50222"/>
    </source>
</evidence>
<keyword evidence="12" id="KW-0812">Transmembrane</keyword>
<organism evidence="16 17">
    <name type="scientific">Diploscapter pachys</name>
    <dbReference type="NCBI Taxonomy" id="2018661"/>
    <lineage>
        <taxon>Eukaryota</taxon>
        <taxon>Metazoa</taxon>
        <taxon>Ecdysozoa</taxon>
        <taxon>Nematoda</taxon>
        <taxon>Chromadorea</taxon>
        <taxon>Rhabditida</taxon>
        <taxon>Rhabditina</taxon>
        <taxon>Rhabditomorpha</taxon>
        <taxon>Rhabditoidea</taxon>
        <taxon>Rhabditidae</taxon>
        <taxon>Diploscapter</taxon>
    </lineage>
</organism>
<keyword evidence="3 13" id="KW-0732">Signal</keyword>
<dbReference type="InterPro" id="IPR018247">
    <property type="entry name" value="EF_Hand_1_Ca_BS"/>
</dbReference>
<evidence type="ECO:0000256" key="2">
    <source>
        <dbReference type="ARBA" id="ARBA00013194"/>
    </source>
</evidence>
<keyword evidence="4" id="KW-0677">Repeat</keyword>
<evidence type="ECO:0000256" key="8">
    <source>
        <dbReference type="ARBA" id="ARBA00023180"/>
    </source>
</evidence>
<evidence type="ECO:0000256" key="13">
    <source>
        <dbReference type="SAM" id="SignalP"/>
    </source>
</evidence>
<dbReference type="PANTHER" id="PTHR46222">
    <property type="entry name" value="PEPTIDYL-PROLYL CIS-TRANS ISOMERASE FKBP7/14"/>
    <property type="match status" value="1"/>
</dbReference>
<keyword evidence="5" id="KW-0256">Endoplasmic reticulum</keyword>
<evidence type="ECO:0000256" key="3">
    <source>
        <dbReference type="ARBA" id="ARBA00022729"/>
    </source>
</evidence>
<keyword evidence="7 10" id="KW-0697">Rotamase</keyword>
<feature type="transmembrane region" description="Helical" evidence="12">
    <location>
        <begin position="407"/>
        <end position="433"/>
    </location>
</feature>
<dbReference type="PROSITE" id="PS50059">
    <property type="entry name" value="FKBP_PPIASE"/>
    <property type="match status" value="1"/>
</dbReference>
<gene>
    <name evidence="16" type="ORF">WR25_04229</name>
</gene>
<dbReference type="AlphaFoldDB" id="A0A2A2K177"/>
<keyword evidence="12" id="KW-0472">Membrane</keyword>
<evidence type="ECO:0000256" key="1">
    <source>
        <dbReference type="ARBA" id="ARBA00000971"/>
    </source>
</evidence>
<dbReference type="InterPro" id="IPR001179">
    <property type="entry name" value="PPIase_FKBP_dom"/>
</dbReference>
<dbReference type="STRING" id="2018661.A0A2A2K177"/>
<dbReference type="InterPro" id="IPR011992">
    <property type="entry name" value="EF-hand-dom_pair"/>
</dbReference>
<keyword evidence="17" id="KW-1185">Reference proteome</keyword>